<evidence type="ECO:0000259" key="1">
    <source>
        <dbReference type="Pfam" id="PF07727"/>
    </source>
</evidence>
<reference evidence="3" key="1">
    <citation type="journal article" date="2019" name="Plant Biotechnol. J.">
        <title>Genome sequencing of the Australian wild diploid species Gossypium australe highlights disease resistance and delayed gland morphogenesis.</title>
        <authorList>
            <person name="Cai Y."/>
            <person name="Cai X."/>
            <person name="Wang Q."/>
            <person name="Wang P."/>
            <person name="Zhang Y."/>
            <person name="Cai C."/>
            <person name="Xu Y."/>
            <person name="Wang K."/>
            <person name="Zhou Z."/>
            <person name="Wang C."/>
            <person name="Geng S."/>
            <person name="Li B."/>
            <person name="Dong Q."/>
            <person name="Hou Y."/>
            <person name="Wang H."/>
            <person name="Ai P."/>
            <person name="Liu Z."/>
            <person name="Yi F."/>
            <person name="Sun M."/>
            <person name="An G."/>
            <person name="Cheng J."/>
            <person name="Zhang Y."/>
            <person name="Shi Q."/>
            <person name="Xie Y."/>
            <person name="Shi X."/>
            <person name="Chang Y."/>
            <person name="Huang F."/>
            <person name="Chen Y."/>
            <person name="Hong S."/>
            <person name="Mi L."/>
            <person name="Sun Q."/>
            <person name="Zhang L."/>
            <person name="Zhou B."/>
            <person name="Peng R."/>
            <person name="Zhang X."/>
            <person name="Liu F."/>
        </authorList>
    </citation>
    <scope>NUCLEOTIDE SEQUENCE [LARGE SCALE GENOMIC DNA]</scope>
    <source>
        <strain evidence="3">cv. PA1801</strain>
    </source>
</reference>
<name>A0A5B6V7L0_9ROSI</name>
<dbReference type="CDD" id="cd09272">
    <property type="entry name" value="RNase_HI_RT_Ty1"/>
    <property type="match status" value="1"/>
</dbReference>
<dbReference type="PANTHER" id="PTHR11439">
    <property type="entry name" value="GAG-POL-RELATED RETROTRANSPOSON"/>
    <property type="match status" value="1"/>
</dbReference>
<dbReference type="EMBL" id="SMMG02000007">
    <property type="protein sequence ID" value="KAA3465084.1"/>
    <property type="molecule type" value="Genomic_DNA"/>
</dbReference>
<gene>
    <name evidence="2" type="ORF">EPI10_000286</name>
</gene>
<dbReference type="AlphaFoldDB" id="A0A5B6V7L0"/>
<organism evidence="2 3">
    <name type="scientific">Gossypium australe</name>
    <dbReference type="NCBI Taxonomy" id="47621"/>
    <lineage>
        <taxon>Eukaryota</taxon>
        <taxon>Viridiplantae</taxon>
        <taxon>Streptophyta</taxon>
        <taxon>Embryophyta</taxon>
        <taxon>Tracheophyta</taxon>
        <taxon>Spermatophyta</taxon>
        <taxon>Magnoliopsida</taxon>
        <taxon>eudicotyledons</taxon>
        <taxon>Gunneridae</taxon>
        <taxon>Pentapetalae</taxon>
        <taxon>rosids</taxon>
        <taxon>malvids</taxon>
        <taxon>Malvales</taxon>
        <taxon>Malvaceae</taxon>
        <taxon>Malvoideae</taxon>
        <taxon>Gossypium</taxon>
    </lineage>
</organism>
<comment type="caution">
    <text evidence="2">The sequence shown here is derived from an EMBL/GenBank/DDBJ whole genome shotgun (WGS) entry which is preliminary data.</text>
</comment>
<sequence length="327" mass="37282">MKQPLGFEVSRAWFEKLHGYLTQDLHFQSSKADASLFFKHSSTSNLFILVYVDDIIITSDSCSKHEDVVQSLDQKYALKDLGELNYFLGLEVVGSLQYMCLTQPDISFFINKVSQYMHLPYDIHWIVIKRNLRYIQGMIDYGLLTSFSYTDCASSLEDCKSTSGLCIYLGNNLIGWSLKKQNAVSRSTTKVEYRSLVNVAAKLTWYRLLLDEIDIIVFCIPTIWCDNSSIVLLATNPILHARVKHVELGMHFVQEKVLRRELQVNHVPGCDQVADVLSKPLTVGTFTRCRDRMVVAAAGSFYQAFVEGMLDRTFVEQLHSDEDQLSS</sequence>
<feature type="domain" description="Reverse transcriptase Ty1/copia-type" evidence="1">
    <location>
        <begin position="10"/>
        <end position="115"/>
    </location>
</feature>
<dbReference type="PANTHER" id="PTHR11439:SF455">
    <property type="entry name" value="RLK (RECEPTOR-LIKE PROTEIN KINASE) 8, PUTATIVE-RELATED"/>
    <property type="match status" value="1"/>
</dbReference>
<proteinExistence type="predicted"/>
<evidence type="ECO:0000313" key="3">
    <source>
        <dbReference type="Proteomes" id="UP000325315"/>
    </source>
</evidence>
<keyword evidence="3" id="KW-1185">Reference proteome</keyword>
<dbReference type="Pfam" id="PF07727">
    <property type="entry name" value="RVT_2"/>
    <property type="match status" value="1"/>
</dbReference>
<protein>
    <submittedName>
        <fullName evidence="2">Copia protein</fullName>
    </submittedName>
</protein>
<accession>A0A5B6V7L0</accession>
<dbReference type="SUPFAM" id="SSF56672">
    <property type="entry name" value="DNA/RNA polymerases"/>
    <property type="match status" value="1"/>
</dbReference>
<dbReference type="Proteomes" id="UP000325315">
    <property type="component" value="Unassembled WGS sequence"/>
</dbReference>
<dbReference type="InterPro" id="IPR043502">
    <property type="entry name" value="DNA/RNA_pol_sf"/>
</dbReference>
<dbReference type="OrthoDB" id="1304888at2759"/>
<dbReference type="InterPro" id="IPR013103">
    <property type="entry name" value="RVT_2"/>
</dbReference>
<evidence type="ECO:0000313" key="2">
    <source>
        <dbReference type="EMBL" id="KAA3465084.1"/>
    </source>
</evidence>